<evidence type="ECO:0000313" key="5">
    <source>
        <dbReference type="Proteomes" id="UP000565468"/>
    </source>
</evidence>
<reference evidence="4 5" key="1">
    <citation type="submission" date="2020-04" db="EMBL/GenBank/DDBJ databases">
        <title>Paenibacillus algicola sp. nov., a novel marine bacterium producing alginate lyase.</title>
        <authorList>
            <person name="Huang H."/>
        </authorList>
    </citation>
    <scope>NUCLEOTIDE SEQUENCE [LARGE SCALE GENOMIC DNA]</scope>
    <source>
        <strain evidence="4 5">L7-75</strain>
    </source>
</reference>
<dbReference type="GO" id="GO:0004560">
    <property type="term" value="F:alpha-L-fucosidase activity"/>
    <property type="evidence" value="ECO:0007669"/>
    <property type="project" value="InterPro"/>
</dbReference>
<dbReference type="PANTHER" id="PTHR31084">
    <property type="entry name" value="ALPHA-L-FUCOSIDASE 2"/>
    <property type="match status" value="1"/>
</dbReference>
<dbReference type="Gene3D" id="1.50.10.10">
    <property type="match status" value="1"/>
</dbReference>
<evidence type="ECO:0000259" key="3">
    <source>
        <dbReference type="Pfam" id="PF22124"/>
    </source>
</evidence>
<feature type="domain" description="Glycosyl hydrolase family 95 catalytic" evidence="3">
    <location>
        <begin position="264"/>
        <end position="669"/>
    </location>
</feature>
<name>A0A848M3C8_PAELE</name>
<dbReference type="GO" id="GO:0005975">
    <property type="term" value="P:carbohydrate metabolic process"/>
    <property type="evidence" value="ECO:0007669"/>
    <property type="project" value="InterPro"/>
</dbReference>
<organism evidence="4 5">
    <name type="scientific">Paenibacillus lemnae</name>
    <dbReference type="NCBI Taxonomy" id="1330551"/>
    <lineage>
        <taxon>Bacteria</taxon>
        <taxon>Bacillati</taxon>
        <taxon>Bacillota</taxon>
        <taxon>Bacilli</taxon>
        <taxon>Bacillales</taxon>
        <taxon>Paenibacillaceae</taxon>
        <taxon>Paenibacillus</taxon>
    </lineage>
</organism>
<dbReference type="SUPFAM" id="SSF48208">
    <property type="entry name" value="Six-hairpin glycosidases"/>
    <property type="match status" value="1"/>
</dbReference>
<dbReference type="RefSeq" id="WP_169503321.1">
    <property type="nucleotide sequence ID" value="NZ_JABBPN010000002.1"/>
</dbReference>
<accession>A0A848M3C8</accession>
<sequence>MSLTSETSMWYDKPAQNWNEALPIGNGRLGGMVFGTVEQEKIQFNEDTVWYGGPRDRNNPDALQNLPLIRQLLFEGRLKEAHRLSETAFSGTPRSQRHYLTAGDFCIQVDHPEGELTDYRRELDLDKAMVVTTYQYGGVAFRREVFCSYPDQVMVIRLQADRPGALSLVSRFERKKGKHMDASHRHGDDTIIMSNDCGGKDGLTYSAAAKAITASGSVRVIGEHLLVDQADEVVFILAAASTFRVNDPEQHCCKLLEQASARDYSVLRDDHTTDYQKLFHRVKLGLGDSSKGDCSALPANERLERVQAGDDDAGLYTLYFHFGRYLLISCSRPGSLPANLQGIWNDSMSPPWDSKYTININIQMNYWPAESCNLAECHEPLFELLERMRDNGRITAQKMYGCRGFVAHHNTDIWADTAPQDIYPPATQWVMGGAWLALHLWEHYRFNPDPEFLKRAYETMKESALFFTDFLVESPEGYLVTNPSVSPENRYKLPNGESGTLCYGPSMDTQILTELFDACIQASQELGLDEDARQEWMETLKQMPKMKIGRHGQLQEWLEDYEEKDPGHRHISHLFALHPGTTISPDAAPDLAEAARITLQRRLANGGGHTGWSRAWIINFWARLLDGEEAYEHTKQLLAKSTLPNLFDNHPPFQIDGNFGGTAGIAEMLIQSHLDHVRLLPALPAAWPDGNVQGLRARGGFRIDMKWNGGCLTEAVVISEKGQKCRLYTEQPVRVVNAQGKEVPVERRGSITEITAQKGEVYTIIPAKVDAVIS</sequence>
<gene>
    <name evidence="4" type="ORF">HII30_02265</name>
</gene>
<feature type="domain" description="Glycosyl hydrolase family 95 N-terminal" evidence="1">
    <location>
        <begin position="9"/>
        <end position="244"/>
    </location>
</feature>
<dbReference type="FunFam" id="1.50.10.10:FF:000028">
    <property type="entry name" value="Alpha-L-fucosidase 2"/>
    <property type="match status" value="1"/>
</dbReference>
<dbReference type="PANTHER" id="PTHR31084:SF0">
    <property type="entry name" value="ALPHA-L-FUCOSIDASE 2"/>
    <property type="match status" value="1"/>
</dbReference>
<dbReference type="Pfam" id="PF14498">
    <property type="entry name" value="Glyco_hyd_65N_2"/>
    <property type="match status" value="1"/>
</dbReference>
<proteinExistence type="predicted"/>
<dbReference type="InterPro" id="IPR012341">
    <property type="entry name" value="6hp_glycosidase-like_sf"/>
</dbReference>
<dbReference type="AlphaFoldDB" id="A0A848M3C8"/>
<dbReference type="InterPro" id="IPR008928">
    <property type="entry name" value="6-hairpin_glycosidase_sf"/>
</dbReference>
<dbReference type="PIRSF" id="PIRSF007663">
    <property type="entry name" value="UCP007663"/>
    <property type="match status" value="1"/>
</dbReference>
<dbReference type="InterPro" id="IPR027414">
    <property type="entry name" value="GH95_N_dom"/>
</dbReference>
<feature type="domain" description="Alpha fucosidase A-like C-terminal" evidence="2">
    <location>
        <begin position="671"/>
        <end position="764"/>
    </location>
</feature>
<keyword evidence="5" id="KW-1185">Reference proteome</keyword>
<dbReference type="InterPro" id="IPR016518">
    <property type="entry name" value="Alpha-L-fucosidase"/>
</dbReference>
<evidence type="ECO:0000313" key="4">
    <source>
        <dbReference type="EMBL" id="NMO94612.1"/>
    </source>
</evidence>
<protein>
    <submittedName>
        <fullName evidence="4">Glycoside hydrolase family 95 protein</fullName>
    </submittedName>
</protein>
<keyword evidence="4" id="KW-0378">Hydrolase</keyword>
<dbReference type="Proteomes" id="UP000565468">
    <property type="component" value="Unassembled WGS sequence"/>
</dbReference>
<dbReference type="InterPro" id="IPR054363">
    <property type="entry name" value="GH95_cat"/>
</dbReference>
<comment type="caution">
    <text evidence="4">The sequence shown here is derived from an EMBL/GenBank/DDBJ whole genome shotgun (WGS) entry which is preliminary data.</text>
</comment>
<dbReference type="Pfam" id="PF22124">
    <property type="entry name" value="Glyco_hydro_95_cat"/>
    <property type="match status" value="1"/>
</dbReference>
<dbReference type="EMBL" id="JABBPN010000002">
    <property type="protein sequence ID" value="NMO94612.1"/>
    <property type="molecule type" value="Genomic_DNA"/>
</dbReference>
<dbReference type="InterPro" id="IPR049053">
    <property type="entry name" value="AFCA-like_C"/>
</dbReference>
<evidence type="ECO:0000259" key="1">
    <source>
        <dbReference type="Pfam" id="PF14498"/>
    </source>
</evidence>
<dbReference type="Pfam" id="PF21307">
    <property type="entry name" value="Glyco_hydro_95_C"/>
    <property type="match status" value="1"/>
</dbReference>
<evidence type="ECO:0000259" key="2">
    <source>
        <dbReference type="Pfam" id="PF21307"/>
    </source>
</evidence>